<name>A0A116S0I2_STRSU</name>
<dbReference type="AlphaFoldDB" id="A0A116S0I2"/>
<accession>A0A116S0I2</accession>
<gene>
    <name evidence="1" type="ORF">ERS132531_01756</name>
</gene>
<organism evidence="1 2">
    <name type="scientific">Streptococcus suis</name>
    <dbReference type="NCBI Taxonomy" id="1307"/>
    <lineage>
        <taxon>Bacteria</taxon>
        <taxon>Bacillati</taxon>
        <taxon>Bacillota</taxon>
        <taxon>Bacilli</taxon>
        <taxon>Lactobacillales</taxon>
        <taxon>Streptococcaceae</taxon>
        <taxon>Streptococcus</taxon>
    </lineage>
</organism>
<evidence type="ECO:0000313" key="1">
    <source>
        <dbReference type="EMBL" id="CYX97287.1"/>
    </source>
</evidence>
<dbReference type="EMBL" id="FILX01000042">
    <property type="protein sequence ID" value="CYX97287.1"/>
    <property type="molecule type" value="Genomic_DNA"/>
</dbReference>
<sequence length="29" mass="3291">MVVNTNKKYTEEGLLQTATNFCVNLCQMP</sequence>
<protein>
    <submittedName>
        <fullName evidence="1">Uncharacterized protein</fullName>
    </submittedName>
</protein>
<dbReference type="Proteomes" id="UP000074903">
    <property type="component" value="Unassembled WGS sequence"/>
</dbReference>
<evidence type="ECO:0000313" key="2">
    <source>
        <dbReference type="Proteomes" id="UP000074903"/>
    </source>
</evidence>
<reference evidence="1 2" key="1">
    <citation type="submission" date="2016-02" db="EMBL/GenBank/DDBJ databases">
        <authorList>
            <consortium name="Pathogen Informatics"/>
        </authorList>
    </citation>
    <scope>NUCLEOTIDE SEQUENCE [LARGE SCALE GENOMIC DNA]</scope>
    <source>
        <strain evidence="1 2">SS993</strain>
    </source>
</reference>
<proteinExistence type="predicted"/>